<organism evidence="1 2">
    <name type="scientific">Paramecium primaurelia</name>
    <dbReference type="NCBI Taxonomy" id="5886"/>
    <lineage>
        <taxon>Eukaryota</taxon>
        <taxon>Sar</taxon>
        <taxon>Alveolata</taxon>
        <taxon>Ciliophora</taxon>
        <taxon>Intramacronucleata</taxon>
        <taxon>Oligohymenophorea</taxon>
        <taxon>Peniculida</taxon>
        <taxon>Parameciidae</taxon>
        <taxon>Paramecium</taxon>
    </lineage>
</organism>
<keyword evidence="2" id="KW-1185">Reference proteome</keyword>
<gene>
    <name evidence="1" type="ORF">PPRIM_AZ9-3.1.T0320197</name>
</gene>
<proteinExistence type="predicted"/>
<dbReference type="OMA" id="HNSSCKQ"/>
<accession>A0A8S1L2Z2</accession>
<dbReference type="Proteomes" id="UP000688137">
    <property type="component" value="Unassembled WGS sequence"/>
</dbReference>
<name>A0A8S1L2Z2_PARPR</name>
<evidence type="ECO:0000313" key="1">
    <source>
        <dbReference type="EMBL" id="CAD8061837.1"/>
    </source>
</evidence>
<dbReference type="EMBL" id="CAJJDM010000031">
    <property type="protein sequence ID" value="CAD8061837.1"/>
    <property type="molecule type" value="Genomic_DNA"/>
</dbReference>
<dbReference type="AlphaFoldDB" id="A0A8S1L2Z2"/>
<comment type="caution">
    <text evidence="1">The sequence shown here is derived from an EMBL/GenBank/DDBJ whole genome shotgun (WGS) entry which is preliminary data.</text>
</comment>
<sequence length="192" mass="22676">MQHTNIFIQSSQYIPEQSEPIKFLDFSREPYLDQSNIDTYRKQEKFGRVNSSQKKNPYRLSWANAILHKHYNVDILEKGSKIIIKKLPESEGTSQTLTNHLPVIQKSQKREKDQIFSSISQYAKNNLDKFFKQKRKYHVSTSTENNSYNMHNSSCKQTEMNDAFSLIQVKSQDRLMPIFDVNFKNNLLKYNL</sequence>
<reference evidence="1" key="1">
    <citation type="submission" date="2021-01" db="EMBL/GenBank/DDBJ databases">
        <authorList>
            <consortium name="Genoscope - CEA"/>
            <person name="William W."/>
        </authorList>
    </citation>
    <scope>NUCLEOTIDE SEQUENCE</scope>
</reference>
<protein>
    <submittedName>
        <fullName evidence="1">Uncharacterized protein</fullName>
    </submittedName>
</protein>
<evidence type="ECO:0000313" key="2">
    <source>
        <dbReference type="Proteomes" id="UP000688137"/>
    </source>
</evidence>